<sequence length="131" mass="14867">MTADINYPWKIGFLTDDVPQDPRSSLSTAPSISKIPIRSDIRLVQYNCSATILASCRKQVPLTQSSPSQLPTSRVALSLSTCTCRRQFLQTQRVRRLFFMTFSCYGKKIIILFFLMDGKRSPKTPENSNEL</sequence>
<accession>A0A074X6U5</accession>
<evidence type="ECO:0000313" key="2">
    <source>
        <dbReference type="EMBL" id="KEQ81220.1"/>
    </source>
</evidence>
<gene>
    <name evidence="2" type="ORF">M438DRAFT_99281</name>
</gene>
<protein>
    <submittedName>
        <fullName evidence="2">Uncharacterized protein</fullName>
    </submittedName>
</protein>
<proteinExistence type="predicted"/>
<name>A0A074X6U5_AURPU</name>
<keyword evidence="1" id="KW-0472">Membrane</keyword>
<keyword evidence="1" id="KW-1133">Transmembrane helix</keyword>
<dbReference type="RefSeq" id="XP_029757407.1">
    <property type="nucleotide sequence ID" value="XM_029910459.1"/>
</dbReference>
<keyword evidence="3" id="KW-1185">Reference proteome</keyword>
<evidence type="ECO:0000313" key="3">
    <source>
        <dbReference type="Proteomes" id="UP000030706"/>
    </source>
</evidence>
<dbReference type="EMBL" id="KL584993">
    <property type="protein sequence ID" value="KEQ81220.1"/>
    <property type="molecule type" value="Genomic_DNA"/>
</dbReference>
<keyword evidence="1" id="KW-0812">Transmembrane</keyword>
<dbReference type="Proteomes" id="UP000030706">
    <property type="component" value="Unassembled WGS sequence"/>
</dbReference>
<reference evidence="2 3" key="1">
    <citation type="journal article" date="2014" name="BMC Genomics">
        <title>Genome sequencing of four Aureobasidium pullulans varieties: biotechnological potential, stress tolerance, and description of new species.</title>
        <authorList>
            <person name="Gostin Ar C."/>
            <person name="Ohm R.A."/>
            <person name="Kogej T."/>
            <person name="Sonjak S."/>
            <person name="Turk M."/>
            <person name="Zajc J."/>
            <person name="Zalar P."/>
            <person name="Grube M."/>
            <person name="Sun H."/>
            <person name="Han J."/>
            <person name="Sharma A."/>
            <person name="Chiniquy J."/>
            <person name="Ngan C.Y."/>
            <person name="Lipzen A."/>
            <person name="Barry K."/>
            <person name="Grigoriev I.V."/>
            <person name="Gunde-Cimerman N."/>
        </authorList>
    </citation>
    <scope>NUCLEOTIDE SEQUENCE [LARGE SCALE GENOMIC DNA]</scope>
    <source>
        <strain evidence="2 3">EXF-150</strain>
    </source>
</reference>
<dbReference type="GeneID" id="40752765"/>
<feature type="transmembrane region" description="Helical" evidence="1">
    <location>
        <begin position="97"/>
        <end position="116"/>
    </location>
</feature>
<organism evidence="2 3">
    <name type="scientific">Aureobasidium pullulans EXF-150</name>
    <dbReference type="NCBI Taxonomy" id="1043002"/>
    <lineage>
        <taxon>Eukaryota</taxon>
        <taxon>Fungi</taxon>
        <taxon>Dikarya</taxon>
        <taxon>Ascomycota</taxon>
        <taxon>Pezizomycotina</taxon>
        <taxon>Dothideomycetes</taxon>
        <taxon>Dothideomycetidae</taxon>
        <taxon>Dothideales</taxon>
        <taxon>Saccotheciaceae</taxon>
        <taxon>Aureobasidium</taxon>
    </lineage>
</organism>
<evidence type="ECO:0000256" key="1">
    <source>
        <dbReference type="SAM" id="Phobius"/>
    </source>
</evidence>
<dbReference type="HOGENOM" id="CLU_1927189_0_0_1"/>
<dbReference type="AlphaFoldDB" id="A0A074X6U5"/>